<accession>A0A7W7I4Q0</accession>
<comment type="caution">
    <text evidence="2">The sequence shown here is derived from an EMBL/GenBank/DDBJ whole genome shotgun (WGS) entry which is preliminary data.</text>
</comment>
<dbReference type="RefSeq" id="WP_184997529.1">
    <property type="nucleotide sequence ID" value="NZ_BOMK01000045.1"/>
</dbReference>
<dbReference type="EMBL" id="JACHNH010000001">
    <property type="protein sequence ID" value="MBB4766408.1"/>
    <property type="molecule type" value="Genomic_DNA"/>
</dbReference>
<proteinExistence type="predicted"/>
<evidence type="ECO:0000256" key="1">
    <source>
        <dbReference type="SAM" id="SignalP"/>
    </source>
</evidence>
<organism evidence="2 3">
    <name type="scientific">Actinoplanes digitatis</name>
    <dbReference type="NCBI Taxonomy" id="1868"/>
    <lineage>
        <taxon>Bacteria</taxon>
        <taxon>Bacillati</taxon>
        <taxon>Actinomycetota</taxon>
        <taxon>Actinomycetes</taxon>
        <taxon>Micromonosporales</taxon>
        <taxon>Micromonosporaceae</taxon>
        <taxon>Actinoplanes</taxon>
    </lineage>
</organism>
<dbReference type="AlphaFoldDB" id="A0A7W7I4Q0"/>
<dbReference type="PROSITE" id="PS51257">
    <property type="entry name" value="PROKAR_LIPOPROTEIN"/>
    <property type="match status" value="1"/>
</dbReference>
<protein>
    <recommendedName>
        <fullName evidence="4">Lipoprotein</fullName>
    </recommendedName>
</protein>
<name>A0A7W7I4Q0_9ACTN</name>
<gene>
    <name evidence="2" type="ORF">BJ971_006964</name>
</gene>
<feature type="chain" id="PRO_5039015966" description="Lipoprotein" evidence="1">
    <location>
        <begin position="29"/>
        <end position="258"/>
    </location>
</feature>
<evidence type="ECO:0000313" key="3">
    <source>
        <dbReference type="Proteomes" id="UP000578112"/>
    </source>
</evidence>
<sequence length="258" mass="27232">MTMQRARRLASTAVAAALVVGGLSACQAEPDVAAYVGSLGTIMADEVARVYDQAEQDLTASRDEVRQQQAGASAEPVPPVQVPFQQQDVLSNMLTVDILEQLALAHKVQPAAEPTVEQVAKATNYSPTWAYTELYARAYRLRSALLPAVAPAELTDAELRAVYDTLNAAAPGQVAPFEQFKAELSAENKKALEQSLGLRNEVEKVVAAEDVTSNPRFGTQELVLLSAPTGGETPVPLVTASLDAGTDASEAPFVAPAS</sequence>
<evidence type="ECO:0008006" key="4">
    <source>
        <dbReference type="Google" id="ProtNLM"/>
    </source>
</evidence>
<keyword evidence="3" id="KW-1185">Reference proteome</keyword>
<feature type="signal peptide" evidence="1">
    <location>
        <begin position="1"/>
        <end position="28"/>
    </location>
</feature>
<evidence type="ECO:0000313" key="2">
    <source>
        <dbReference type="EMBL" id="MBB4766408.1"/>
    </source>
</evidence>
<dbReference type="Proteomes" id="UP000578112">
    <property type="component" value="Unassembled WGS sequence"/>
</dbReference>
<reference evidence="2 3" key="1">
    <citation type="submission" date="2020-08" db="EMBL/GenBank/DDBJ databases">
        <title>Sequencing the genomes of 1000 actinobacteria strains.</title>
        <authorList>
            <person name="Klenk H.-P."/>
        </authorList>
    </citation>
    <scope>NUCLEOTIDE SEQUENCE [LARGE SCALE GENOMIC DNA]</scope>
    <source>
        <strain evidence="2 3">DSM 43149</strain>
    </source>
</reference>
<keyword evidence="1" id="KW-0732">Signal</keyword>